<dbReference type="AlphaFoldDB" id="A0A914VWJ5"/>
<feature type="compositionally biased region" description="Basic and acidic residues" evidence="1">
    <location>
        <begin position="30"/>
        <end position="40"/>
    </location>
</feature>
<sequence length="163" mass="17236">MRTHDTSANTAAAEAGRSSCPCSRSKSHRAREQEREREHSATTIVVERNRARTYCRAVGEKAEKAEKAQNGASTRPIGYAAATPPRIGHAQRDCLTKRPRIAAVDTTTCGPVGPGRAFAAKRAVGGGAPLSPPSTCHAPSPPSSPTGHYRLSSLIDRVPTITV</sequence>
<evidence type="ECO:0000313" key="2">
    <source>
        <dbReference type="Proteomes" id="UP000887566"/>
    </source>
</evidence>
<evidence type="ECO:0000256" key="1">
    <source>
        <dbReference type="SAM" id="MobiDB-lite"/>
    </source>
</evidence>
<protein>
    <submittedName>
        <fullName evidence="3">Uncharacterized protein</fullName>
    </submittedName>
</protein>
<reference evidence="3" key="1">
    <citation type="submission" date="2022-11" db="UniProtKB">
        <authorList>
            <consortium name="WormBaseParasite"/>
        </authorList>
    </citation>
    <scope>IDENTIFICATION</scope>
</reference>
<evidence type="ECO:0000313" key="3">
    <source>
        <dbReference type="WBParaSite" id="PSAMB.scaffold2623size43339.g18594.t1"/>
    </source>
</evidence>
<feature type="region of interest" description="Disordered" evidence="1">
    <location>
        <begin position="60"/>
        <end position="85"/>
    </location>
</feature>
<dbReference type="WBParaSite" id="PSAMB.scaffold2623size43339.g18594.t1">
    <property type="protein sequence ID" value="PSAMB.scaffold2623size43339.g18594.t1"/>
    <property type="gene ID" value="PSAMB.scaffold2623size43339.g18594"/>
</dbReference>
<dbReference type="Proteomes" id="UP000887566">
    <property type="component" value="Unplaced"/>
</dbReference>
<organism evidence="2 3">
    <name type="scientific">Plectus sambesii</name>
    <dbReference type="NCBI Taxonomy" id="2011161"/>
    <lineage>
        <taxon>Eukaryota</taxon>
        <taxon>Metazoa</taxon>
        <taxon>Ecdysozoa</taxon>
        <taxon>Nematoda</taxon>
        <taxon>Chromadorea</taxon>
        <taxon>Plectida</taxon>
        <taxon>Plectina</taxon>
        <taxon>Plectoidea</taxon>
        <taxon>Plectidae</taxon>
        <taxon>Plectus</taxon>
    </lineage>
</organism>
<feature type="compositionally biased region" description="Polar residues" evidence="1">
    <location>
        <begin position="1"/>
        <end position="10"/>
    </location>
</feature>
<accession>A0A914VWJ5</accession>
<feature type="region of interest" description="Disordered" evidence="1">
    <location>
        <begin position="123"/>
        <end position="152"/>
    </location>
</feature>
<proteinExistence type="predicted"/>
<keyword evidence="2" id="KW-1185">Reference proteome</keyword>
<feature type="region of interest" description="Disordered" evidence="1">
    <location>
        <begin position="1"/>
        <end position="42"/>
    </location>
</feature>
<name>A0A914VWJ5_9BILA</name>